<dbReference type="InterPro" id="IPR050091">
    <property type="entry name" value="PKS_NRPS_Biosynth_Enz"/>
</dbReference>
<evidence type="ECO:0000256" key="6">
    <source>
        <dbReference type="ARBA" id="ARBA00023268"/>
    </source>
</evidence>
<dbReference type="Pfam" id="PF08659">
    <property type="entry name" value="KR"/>
    <property type="match status" value="1"/>
</dbReference>
<dbReference type="SUPFAM" id="SSF55048">
    <property type="entry name" value="Probable ACP-binding domain of malonyl-CoA ACP transacylase"/>
    <property type="match status" value="1"/>
</dbReference>
<dbReference type="PROSITE" id="PS50075">
    <property type="entry name" value="CARRIER"/>
    <property type="match status" value="2"/>
</dbReference>
<feature type="non-terminal residue" evidence="12">
    <location>
        <position position="1860"/>
    </location>
</feature>
<evidence type="ECO:0000256" key="3">
    <source>
        <dbReference type="ARBA" id="ARBA00022553"/>
    </source>
</evidence>
<dbReference type="SUPFAM" id="SSF47336">
    <property type="entry name" value="ACP-like"/>
    <property type="match status" value="2"/>
</dbReference>
<feature type="region of interest" description="N-terminal hotdog fold" evidence="8">
    <location>
        <begin position="1043"/>
        <end position="1163"/>
    </location>
</feature>
<keyword evidence="5" id="KW-0045">Antibiotic biosynthesis</keyword>
<dbReference type="SMART" id="SM00827">
    <property type="entry name" value="PKS_AT"/>
    <property type="match status" value="1"/>
</dbReference>
<keyword evidence="4" id="KW-0808">Transferase</keyword>
<dbReference type="InterPro" id="IPR042104">
    <property type="entry name" value="PKS_dehydratase_sf"/>
</dbReference>
<dbReference type="Gene3D" id="1.10.1200.10">
    <property type="entry name" value="ACP-like"/>
    <property type="match status" value="2"/>
</dbReference>
<dbReference type="InterPro" id="IPR032821">
    <property type="entry name" value="PKS_assoc"/>
</dbReference>
<keyword evidence="6" id="KW-0511">Multifunctional enzyme</keyword>
<dbReference type="CDD" id="cd00833">
    <property type="entry name" value="PKS"/>
    <property type="match status" value="1"/>
</dbReference>
<feature type="domain" description="Carrier" evidence="9">
    <location>
        <begin position="73"/>
        <end position="148"/>
    </location>
</feature>
<keyword evidence="3" id="KW-0597">Phosphoprotein</keyword>
<dbReference type="InterPro" id="IPR018201">
    <property type="entry name" value="Ketoacyl_synth_AS"/>
</dbReference>
<evidence type="ECO:0008006" key="14">
    <source>
        <dbReference type="Google" id="ProtNLM"/>
    </source>
</evidence>
<evidence type="ECO:0000256" key="2">
    <source>
        <dbReference type="ARBA" id="ARBA00022450"/>
    </source>
</evidence>
<dbReference type="InterPro" id="IPR014031">
    <property type="entry name" value="Ketoacyl_synth_C"/>
</dbReference>
<evidence type="ECO:0000256" key="8">
    <source>
        <dbReference type="PROSITE-ProRule" id="PRU01363"/>
    </source>
</evidence>
<feature type="active site" description="Proton acceptor; for dehydratase activity" evidence="8">
    <location>
        <position position="1075"/>
    </location>
</feature>
<dbReference type="InterPro" id="IPR020807">
    <property type="entry name" value="PKS_DH"/>
</dbReference>
<dbReference type="GO" id="GO:0033068">
    <property type="term" value="P:macrolide biosynthetic process"/>
    <property type="evidence" value="ECO:0007669"/>
    <property type="project" value="UniProtKB-ARBA"/>
</dbReference>
<dbReference type="Proteomes" id="UP000190539">
    <property type="component" value="Unassembled WGS sequence"/>
</dbReference>
<dbReference type="Gene3D" id="3.10.129.110">
    <property type="entry name" value="Polyketide synthase dehydratase"/>
    <property type="match status" value="1"/>
</dbReference>
<dbReference type="Pfam" id="PF00698">
    <property type="entry name" value="Acyl_transf_1"/>
    <property type="match status" value="1"/>
</dbReference>
<dbReference type="Gene3D" id="3.40.50.720">
    <property type="entry name" value="NAD(P)-binding Rossmann-like Domain"/>
    <property type="match status" value="1"/>
</dbReference>
<evidence type="ECO:0000259" key="11">
    <source>
        <dbReference type="PROSITE" id="PS52019"/>
    </source>
</evidence>
<keyword evidence="7" id="KW-0012">Acyltransferase</keyword>
<feature type="domain" description="PKS/mFAS DH" evidence="11">
    <location>
        <begin position="1043"/>
        <end position="1305"/>
    </location>
</feature>
<dbReference type="PROSITE" id="PS52004">
    <property type="entry name" value="KS3_2"/>
    <property type="match status" value="1"/>
</dbReference>
<dbReference type="InterPro" id="IPR016039">
    <property type="entry name" value="Thiolase-like"/>
</dbReference>
<name>A0A1V3ZZ78_9ACTN</name>
<dbReference type="Pfam" id="PF16197">
    <property type="entry name" value="KAsynt_C_assoc"/>
    <property type="match status" value="1"/>
</dbReference>
<keyword evidence="2" id="KW-0596">Phosphopantetheine</keyword>
<dbReference type="STRING" id="83656.B1H18_34545"/>
<evidence type="ECO:0000259" key="10">
    <source>
        <dbReference type="PROSITE" id="PS52004"/>
    </source>
</evidence>
<dbReference type="GO" id="GO:0006633">
    <property type="term" value="P:fatty acid biosynthetic process"/>
    <property type="evidence" value="ECO:0007669"/>
    <property type="project" value="InterPro"/>
</dbReference>
<dbReference type="EMBL" id="MVFC01000070">
    <property type="protein sequence ID" value="OON71263.1"/>
    <property type="molecule type" value="Genomic_DNA"/>
</dbReference>
<dbReference type="SMART" id="SM00826">
    <property type="entry name" value="PKS_DH"/>
    <property type="match status" value="1"/>
</dbReference>
<dbReference type="InterPro" id="IPR009081">
    <property type="entry name" value="PP-bd_ACP"/>
</dbReference>
<comment type="caution">
    <text evidence="12">The sequence shown here is derived from an EMBL/GenBank/DDBJ whole genome shotgun (WGS) entry which is preliminary data.</text>
</comment>
<feature type="region of interest" description="C-terminal hotdog fold" evidence="8">
    <location>
        <begin position="1173"/>
        <end position="1305"/>
    </location>
</feature>
<dbReference type="SUPFAM" id="SSF52151">
    <property type="entry name" value="FabD/lysophospholipase-like"/>
    <property type="match status" value="1"/>
</dbReference>
<dbReference type="Gene3D" id="3.30.70.3290">
    <property type="match status" value="1"/>
</dbReference>
<dbReference type="Pfam" id="PF21089">
    <property type="entry name" value="PKS_DH_N"/>
    <property type="match status" value="1"/>
</dbReference>
<accession>A0A1V3ZZ78</accession>
<dbReference type="InterPro" id="IPR049551">
    <property type="entry name" value="PKS_DH_C"/>
</dbReference>
<dbReference type="SMART" id="SM00822">
    <property type="entry name" value="PKS_KR"/>
    <property type="match status" value="1"/>
</dbReference>
<evidence type="ECO:0000256" key="4">
    <source>
        <dbReference type="ARBA" id="ARBA00022679"/>
    </source>
</evidence>
<protein>
    <recommendedName>
        <fullName evidence="14">Polyketide synthase</fullName>
    </recommendedName>
</protein>
<dbReference type="InterPro" id="IPR013968">
    <property type="entry name" value="PKS_KR"/>
</dbReference>
<dbReference type="SMART" id="SM01294">
    <property type="entry name" value="PKS_PP_betabranch"/>
    <property type="match status" value="2"/>
</dbReference>
<evidence type="ECO:0000313" key="12">
    <source>
        <dbReference type="EMBL" id="OON71263.1"/>
    </source>
</evidence>
<dbReference type="FunFam" id="3.40.366.10:FF:000002">
    <property type="entry name" value="Probable polyketide synthase 2"/>
    <property type="match status" value="1"/>
</dbReference>
<dbReference type="InterPro" id="IPR020806">
    <property type="entry name" value="PKS_PP-bd"/>
</dbReference>
<evidence type="ECO:0000256" key="1">
    <source>
        <dbReference type="ARBA" id="ARBA00004792"/>
    </source>
</evidence>
<dbReference type="InterPro" id="IPR001227">
    <property type="entry name" value="Ac_transferase_dom_sf"/>
</dbReference>
<dbReference type="PANTHER" id="PTHR43775:SF51">
    <property type="entry name" value="INACTIVE PHENOLPHTHIOCEROL SYNTHESIS POLYKETIDE SYNTHASE TYPE I PKS1-RELATED"/>
    <property type="match status" value="1"/>
</dbReference>
<dbReference type="FunFam" id="3.40.47.10:FF:000019">
    <property type="entry name" value="Polyketide synthase type I"/>
    <property type="match status" value="1"/>
</dbReference>
<proteinExistence type="predicted"/>
<evidence type="ECO:0000259" key="9">
    <source>
        <dbReference type="PROSITE" id="PS50075"/>
    </source>
</evidence>
<dbReference type="InterPro" id="IPR006162">
    <property type="entry name" value="Ppantetheine_attach_site"/>
</dbReference>
<dbReference type="PANTHER" id="PTHR43775">
    <property type="entry name" value="FATTY ACID SYNTHASE"/>
    <property type="match status" value="1"/>
</dbReference>
<dbReference type="PROSITE" id="PS52019">
    <property type="entry name" value="PKS_MFAS_DH"/>
    <property type="match status" value="1"/>
</dbReference>
<dbReference type="CDD" id="cd08956">
    <property type="entry name" value="KR_3_FAS_SDR_x"/>
    <property type="match status" value="1"/>
</dbReference>
<dbReference type="Gene3D" id="3.40.47.10">
    <property type="match status" value="2"/>
</dbReference>
<dbReference type="GO" id="GO:0004315">
    <property type="term" value="F:3-oxoacyl-[acyl-carrier-protein] synthase activity"/>
    <property type="evidence" value="ECO:0007669"/>
    <property type="project" value="InterPro"/>
</dbReference>
<dbReference type="GO" id="GO:0004312">
    <property type="term" value="F:fatty acid synthase activity"/>
    <property type="evidence" value="ECO:0007669"/>
    <property type="project" value="TreeGrafter"/>
</dbReference>
<dbReference type="Gene3D" id="3.40.366.10">
    <property type="entry name" value="Malonyl-Coenzyme A Acyl Carrier Protein, domain 2"/>
    <property type="match status" value="1"/>
</dbReference>
<dbReference type="InterPro" id="IPR049900">
    <property type="entry name" value="PKS_mFAS_DH"/>
</dbReference>
<evidence type="ECO:0000256" key="7">
    <source>
        <dbReference type="ARBA" id="ARBA00023315"/>
    </source>
</evidence>
<feature type="domain" description="Carrier" evidence="9">
    <location>
        <begin position="1724"/>
        <end position="1799"/>
    </location>
</feature>
<keyword evidence="13" id="KW-1185">Reference proteome</keyword>
<dbReference type="InterPro" id="IPR049552">
    <property type="entry name" value="PKS_DH_N"/>
</dbReference>
<dbReference type="InterPro" id="IPR036736">
    <property type="entry name" value="ACP-like_sf"/>
</dbReference>
<dbReference type="SMART" id="SM00823">
    <property type="entry name" value="PKS_PP"/>
    <property type="match status" value="2"/>
</dbReference>
<feature type="active site" description="Proton donor; for dehydratase activity" evidence="8">
    <location>
        <position position="1229"/>
    </location>
</feature>
<dbReference type="PROSITE" id="PS00606">
    <property type="entry name" value="KS3_1"/>
    <property type="match status" value="1"/>
</dbReference>
<dbReference type="InterPro" id="IPR020841">
    <property type="entry name" value="PKS_Beta-ketoAc_synthase_dom"/>
</dbReference>
<dbReference type="PROSITE" id="PS00012">
    <property type="entry name" value="PHOSPHOPANTETHEINE"/>
    <property type="match status" value="2"/>
</dbReference>
<dbReference type="InterPro" id="IPR014043">
    <property type="entry name" value="Acyl_transferase_dom"/>
</dbReference>
<dbReference type="SUPFAM" id="SSF51735">
    <property type="entry name" value="NAD(P)-binding Rossmann-fold domains"/>
    <property type="match status" value="2"/>
</dbReference>
<dbReference type="FunFam" id="1.10.1200.10:FF:000007">
    <property type="entry name" value="Probable polyketide synthase pks17"/>
    <property type="match status" value="1"/>
</dbReference>
<dbReference type="InterPro" id="IPR014030">
    <property type="entry name" value="Ketoacyl_synth_N"/>
</dbReference>
<dbReference type="Pfam" id="PF00550">
    <property type="entry name" value="PP-binding"/>
    <property type="match status" value="2"/>
</dbReference>
<comment type="pathway">
    <text evidence="1">Antibiotic biosynthesis.</text>
</comment>
<gene>
    <name evidence="12" type="ORF">B1H18_34545</name>
</gene>
<dbReference type="InterPro" id="IPR016036">
    <property type="entry name" value="Malonyl_transacylase_ACP-bd"/>
</dbReference>
<sequence length="1860" mass="194533">MWQTTSTLTQHLTTTERRRVRDGFRPLTEAEGRHFIDASLATDAPFVVAAIPVEPTRRRVERRTARTGEDSGRDLLAVVCAATAAVLGHADASEIGAAIAFKDLGIDSLSGIRLRNSLAERTGVRLSATAVFDHPTPDALAARLEEELRGEQRPPGAKAPAAPTVAPTVTGDEPLAIVAMACRMPGGVDTPEDLWDLIESGGDAITEFPTDRGWDLDTLYDPDPDAIGKVSVRHGGFLPGAAEFDAEFFGISPREALAMDPQQRLILEVSWEAFERAGILPASVRDSDAGVFMGAFTQGYGAGVDLGGFGATGTPTSVLSGRLSYYFGLRGPSVTVDTACSSSLVALHQAVRSLRSGECSLALVGGVTVMATTTGFVEFSRQRGLAPDGRAKAFADTADGTSFAEGAGVLIVERLTDATRLGHPVLAVVRGSAVNSDGSSNGLSAPNGPAQRRVIERALADAALAPGDIDAVEAHGTGTRLGDPIEAQALEAAYGLDRVRPLLIGSLKSNLGHTQAAAGVAGVIKMVLAMRHGVLPRTLHVDEPSSHVDWDGDVRLARRNEPWPVTGRVRRAGVSSFGISGANAHVVLEAGPSVAPVPVSAPAPAVSAVSVSVSATDPASEDVVWPVSARTPEGVRDVAGRLAALTAPAAGIGYSLATTRTAMRHRAVVPAKDVEAYARGEEVPGAVTGTADVTDTRAVLVFPGQGSQWAGMGAELLTTEPAFARKLEECAAALAPHTGWDPLDVITSRPGAPALDRVDVVQPVSFAMMVALAELWRAHGVTPAAVVGHSQGEVAAAHVAGVLTLDDAAKVVALRSRLVATELAGRGGMVSVPPADFDTAAWDGRLEVAAVNGPASIVVAGAADAVEELLAATPHARRIAVDYASHTAHVETIRGALLDALADLTPRTPETPFFSTVDEAWLDRPADAAYWYDNLRRPVRFFAATARLAELGHRVFVEASPHPVLTTALEDTLAGHQHTAVTGTLRRGEGGPRRFTRSLAALWVRGVPVTWRFAAAQGVPLPTYPFRRDRYWIDAEPAGASGHPLLGSLVDRADGEGALATGVFSVRRQPWLADHEVDGRIIVPGSALVELLAETGARLGTPTIAELTTVAPVVVGADHDTEIQVTVGKEKSGRRPVRLYSRTGAETWTAAATGVLSADTSEPEPMDWPPADADPVDLTGFYDTLPLAYGPAFRAMTAMWTGQGRAYASVRLGEQLTDARYGLHPVLLDAALHALGTLFPDPERRRLAFSWSGVRIRTRAATTLRVLLERSGADTLRILATDEHGTPVLDVDGLTVRAAGPGTDALFEVAWVPVPPAPVPDWAYLTDVLEGDDPPPVVVLAVEPGDPEASPGVRARELGRDLLATVRTSLAEPGLAACRIVVVTRTGDPAQEALGGLVRTAGTENPGRVGLIEADEITPATVAAGLATGDEPHVRVVEGTVRAARLRRVAAFKGTSPLSAGASTQSAGASPLSGGTVLVTGGTGGLGRLLVDHLLTAHEAAEIVVASRHGRPEGAQDDDRVRYVAADVTDTDQLATLVDGVADRLRAVVHMAGIVDDAVVATMRPQQWDAVLRVKADVAWQLHELTRGLELAAFVLYSSISATFGGAGQANYATGNAFLDALAHHRRDQGLPAVSLAWGLWDEADGMGGRLTATDLTRVARGGMIPMTAAQGLALFDAALHTDRAALVPIRLDLAAVAASGQVPAILRDLVPAVGRTPTPAATRDTLELVRVSAAAVLGHRDAHAVEPARAFKEVGFDSLTGVELRNRLAAATGLTLPATLVFDHPTAQALATHLDELTGARAATQRRTPTRARRHEEPLAIVGMGCRLPGGVASPGDLWRLLESGGDGITGFPGDRGWD</sequence>
<evidence type="ECO:0000256" key="5">
    <source>
        <dbReference type="ARBA" id="ARBA00023194"/>
    </source>
</evidence>
<dbReference type="SMART" id="SM00825">
    <property type="entry name" value="PKS_KS"/>
    <property type="match status" value="1"/>
</dbReference>
<evidence type="ECO:0000313" key="13">
    <source>
        <dbReference type="Proteomes" id="UP000190539"/>
    </source>
</evidence>
<dbReference type="InterPro" id="IPR036291">
    <property type="entry name" value="NAD(P)-bd_dom_sf"/>
</dbReference>
<dbReference type="Pfam" id="PF14765">
    <property type="entry name" value="PS-DH"/>
    <property type="match status" value="1"/>
</dbReference>
<reference evidence="12 13" key="1">
    <citation type="submission" date="2017-02" db="EMBL/GenBank/DDBJ databases">
        <title>Draft Genome Sequence of Streptomyces tsukubaensis F601, a Producer of the immunosuppressant tacrolimus FK506.</title>
        <authorList>
            <person name="Zong G."/>
            <person name="Zhong C."/>
            <person name="Fu J."/>
            <person name="Qin R."/>
            <person name="Cao G."/>
        </authorList>
    </citation>
    <scope>NUCLEOTIDE SEQUENCE [LARGE SCALE GENOMIC DNA]</scope>
    <source>
        <strain evidence="12 13">F601</strain>
    </source>
</reference>
<dbReference type="SUPFAM" id="SSF53901">
    <property type="entry name" value="Thiolase-like"/>
    <property type="match status" value="1"/>
</dbReference>
<dbReference type="GO" id="GO:0031177">
    <property type="term" value="F:phosphopantetheine binding"/>
    <property type="evidence" value="ECO:0007669"/>
    <property type="project" value="InterPro"/>
</dbReference>
<dbReference type="InterPro" id="IPR016035">
    <property type="entry name" value="Acyl_Trfase/lysoPLipase"/>
</dbReference>
<dbReference type="InterPro" id="IPR057326">
    <property type="entry name" value="KR_dom"/>
</dbReference>
<dbReference type="Pfam" id="PF02801">
    <property type="entry name" value="Ketoacyl-synt_C"/>
    <property type="match status" value="1"/>
</dbReference>
<dbReference type="Pfam" id="PF00109">
    <property type="entry name" value="ketoacyl-synt"/>
    <property type="match status" value="2"/>
</dbReference>
<organism evidence="12 13">
    <name type="scientific">Streptomyces tsukubensis</name>
    <dbReference type="NCBI Taxonomy" id="83656"/>
    <lineage>
        <taxon>Bacteria</taxon>
        <taxon>Bacillati</taxon>
        <taxon>Actinomycetota</taxon>
        <taxon>Actinomycetes</taxon>
        <taxon>Kitasatosporales</taxon>
        <taxon>Streptomycetaceae</taxon>
        <taxon>Streptomyces</taxon>
    </lineage>
</organism>
<feature type="domain" description="Ketosynthase family 3 (KS3)" evidence="10">
    <location>
        <begin position="172"/>
        <end position="590"/>
    </location>
</feature>